<name>A0ABT1M4B7_9MYCO</name>
<evidence type="ECO:0000313" key="3">
    <source>
        <dbReference type="Proteomes" id="UP001651690"/>
    </source>
</evidence>
<keyword evidence="3" id="KW-1185">Reference proteome</keyword>
<protein>
    <submittedName>
        <fullName evidence="2">Uncharacterized protein</fullName>
    </submittedName>
</protein>
<keyword evidence="1" id="KW-0812">Transmembrane</keyword>
<keyword evidence="1" id="KW-0472">Membrane</keyword>
<sequence length="70" mass="7054">MTAPTRTPGEVLIAGVPWPVYKLTAIAVGVLVLAIVGLATTSAGPAVLAAAASSAVVWLGLSLFHRTSDR</sequence>
<organism evidence="2 3">
    <name type="scientific">Mycolicibacterium arenosum</name>
    <dbReference type="NCBI Taxonomy" id="2952157"/>
    <lineage>
        <taxon>Bacteria</taxon>
        <taxon>Bacillati</taxon>
        <taxon>Actinomycetota</taxon>
        <taxon>Actinomycetes</taxon>
        <taxon>Mycobacteriales</taxon>
        <taxon>Mycobacteriaceae</taxon>
        <taxon>Mycolicibacterium</taxon>
    </lineage>
</organism>
<evidence type="ECO:0000313" key="2">
    <source>
        <dbReference type="EMBL" id="MCP9272667.1"/>
    </source>
</evidence>
<feature type="transmembrane region" description="Helical" evidence="1">
    <location>
        <begin position="46"/>
        <end position="64"/>
    </location>
</feature>
<keyword evidence="1" id="KW-1133">Transmembrane helix</keyword>
<feature type="transmembrane region" description="Helical" evidence="1">
    <location>
        <begin position="20"/>
        <end position="40"/>
    </location>
</feature>
<comment type="caution">
    <text evidence="2">The sequence shown here is derived from an EMBL/GenBank/DDBJ whole genome shotgun (WGS) entry which is preliminary data.</text>
</comment>
<accession>A0ABT1M4B7</accession>
<proteinExistence type="predicted"/>
<dbReference type="Proteomes" id="UP001651690">
    <property type="component" value="Unassembled WGS sequence"/>
</dbReference>
<dbReference type="EMBL" id="JANDBD010000004">
    <property type="protein sequence ID" value="MCP9272667.1"/>
    <property type="molecule type" value="Genomic_DNA"/>
</dbReference>
<dbReference type="RefSeq" id="WP_255059885.1">
    <property type="nucleotide sequence ID" value="NZ_JANDBD010000004.1"/>
</dbReference>
<reference evidence="2 3" key="1">
    <citation type="submission" date="2022-06" db="EMBL/GenBank/DDBJ databases">
        <title>Mycolicibacterium sp. CAU 1645 isolated from seawater.</title>
        <authorList>
            <person name="Kim W."/>
        </authorList>
    </citation>
    <scope>NUCLEOTIDE SEQUENCE [LARGE SCALE GENOMIC DNA]</scope>
    <source>
        <strain evidence="2 3">CAU 1645</strain>
    </source>
</reference>
<gene>
    <name evidence="2" type="ORF">NM203_10785</name>
</gene>
<evidence type="ECO:0000256" key="1">
    <source>
        <dbReference type="SAM" id="Phobius"/>
    </source>
</evidence>